<dbReference type="Gene3D" id="3.40.190.10">
    <property type="entry name" value="Periplasmic binding protein-like II"/>
    <property type="match status" value="2"/>
</dbReference>
<organism evidence="3 4">
    <name type="scientific">Variovorax robiniae</name>
    <dbReference type="NCBI Taxonomy" id="1836199"/>
    <lineage>
        <taxon>Bacteria</taxon>
        <taxon>Pseudomonadati</taxon>
        <taxon>Pseudomonadota</taxon>
        <taxon>Betaproteobacteria</taxon>
        <taxon>Burkholderiales</taxon>
        <taxon>Comamonadaceae</taxon>
        <taxon>Variovorax</taxon>
    </lineage>
</organism>
<dbReference type="SUPFAM" id="SSF53850">
    <property type="entry name" value="Periplasmic binding protein-like II"/>
    <property type="match status" value="1"/>
</dbReference>
<feature type="chain" id="PRO_5046395143" evidence="1">
    <location>
        <begin position="29"/>
        <end position="349"/>
    </location>
</feature>
<dbReference type="Pfam" id="PF09084">
    <property type="entry name" value="NMT1"/>
    <property type="match status" value="1"/>
</dbReference>
<dbReference type="InterPro" id="IPR015168">
    <property type="entry name" value="SsuA/THI5"/>
</dbReference>
<name>A0ABU8WZK2_9BURK</name>
<sequence length="349" mass="37827">MFKMLKKSVLALAIGTAAALGLHAAAQAQPKLEEVKVALFWLRNGEVSALMVADAKGYFAEQGLKLTLVDGGPGRNPVPTVGAGQADFGVAPGSEVVRARLAPAPVDVVAIGSMEQVMPLAYIKLGNPGDPDPTPKDLEGKTVGIQAPGKFFLESMLKRNNIDPAKVKTSIVLGTPEPLMVGKVDYFAGFLTNQTYQIEQEALKPTAPPAVKGKTWKAIPFYKYGLAMPTNVVFATNKTLKERPETVRKFMRALAMGMKFDHEHTAEAIKLVDAYPAQLERVDKLAWRAKIQHPLEVNEGTKANGLLWTDPKVWTDMMDFYKEAGEINRVVPASEVMTNAFNAGVKLAN</sequence>
<feature type="signal peptide" evidence="1">
    <location>
        <begin position="1"/>
        <end position="28"/>
    </location>
</feature>
<dbReference type="InterPro" id="IPR027939">
    <property type="entry name" value="NMT1/THI5"/>
</dbReference>
<evidence type="ECO:0000256" key="1">
    <source>
        <dbReference type="SAM" id="SignalP"/>
    </source>
</evidence>
<reference evidence="3 4" key="1">
    <citation type="submission" date="2024-03" db="EMBL/GenBank/DDBJ databases">
        <title>Novel species of the genus Variovorax.</title>
        <authorList>
            <person name="Liu Q."/>
            <person name="Xin Y.-H."/>
        </authorList>
    </citation>
    <scope>NUCLEOTIDE SEQUENCE [LARGE SCALE GENOMIC DNA]</scope>
    <source>
        <strain evidence="3 4">KACC 18901</strain>
    </source>
</reference>
<proteinExistence type="predicted"/>
<dbReference type="Proteomes" id="UP001367030">
    <property type="component" value="Unassembled WGS sequence"/>
</dbReference>
<dbReference type="PANTHER" id="PTHR31528">
    <property type="entry name" value="4-AMINO-5-HYDROXYMETHYL-2-METHYLPYRIMIDINE PHOSPHATE SYNTHASE THI11-RELATED"/>
    <property type="match status" value="1"/>
</dbReference>
<comment type="caution">
    <text evidence="3">The sequence shown here is derived from an EMBL/GenBank/DDBJ whole genome shotgun (WGS) entry which is preliminary data.</text>
</comment>
<protein>
    <submittedName>
        <fullName evidence="3">ABC transporter substrate-binding protein</fullName>
    </submittedName>
</protein>
<keyword evidence="4" id="KW-1185">Reference proteome</keyword>
<gene>
    <name evidence="3" type="ORF">WKW79_00265</name>
</gene>
<dbReference type="EMBL" id="JBBKZS010000001">
    <property type="protein sequence ID" value="MEJ8852978.1"/>
    <property type="molecule type" value="Genomic_DNA"/>
</dbReference>
<dbReference type="PANTHER" id="PTHR31528:SF15">
    <property type="entry name" value="RIBOFLAVIN-BINDING PROTEIN RIBY"/>
    <property type="match status" value="1"/>
</dbReference>
<keyword evidence="1" id="KW-0732">Signal</keyword>
<feature type="domain" description="SsuA/THI5-like" evidence="2">
    <location>
        <begin position="46"/>
        <end position="268"/>
    </location>
</feature>
<dbReference type="RefSeq" id="WP_340333092.1">
    <property type="nucleotide sequence ID" value="NZ_JBBKZS010000001.1"/>
</dbReference>
<evidence type="ECO:0000313" key="3">
    <source>
        <dbReference type="EMBL" id="MEJ8852978.1"/>
    </source>
</evidence>
<evidence type="ECO:0000259" key="2">
    <source>
        <dbReference type="Pfam" id="PF09084"/>
    </source>
</evidence>
<evidence type="ECO:0000313" key="4">
    <source>
        <dbReference type="Proteomes" id="UP001367030"/>
    </source>
</evidence>
<accession>A0ABU8WZK2</accession>